<evidence type="ECO:0000313" key="4">
    <source>
        <dbReference type="Proteomes" id="UP000009296"/>
    </source>
</evidence>
<dbReference type="KEGG" id="mok:Metok_0614"/>
<keyword evidence="1" id="KW-0472">Membrane</keyword>
<keyword evidence="1" id="KW-1133">Transmembrane helix</keyword>
<evidence type="ECO:0000256" key="1">
    <source>
        <dbReference type="SAM" id="Phobius"/>
    </source>
</evidence>
<accession>F8ALP6</accession>
<name>F8ALP6_METOI</name>
<dbReference type="Pfam" id="PF10633">
    <property type="entry name" value="NPCBM_assoc"/>
    <property type="match status" value="1"/>
</dbReference>
<keyword evidence="4" id="KW-1185">Reference proteome</keyword>
<dbReference type="HOGENOM" id="CLU_036466_0_0_2"/>
<reference evidence="3" key="1">
    <citation type="submission" date="2011-05" db="EMBL/GenBank/DDBJ databases">
        <title>Complete sequence of chromosome of Methanothermococcus okinawensis IH1.</title>
        <authorList>
            <consortium name="US DOE Joint Genome Institute"/>
            <person name="Lucas S."/>
            <person name="Han J."/>
            <person name="Lapidus A."/>
            <person name="Cheng J.-F."/>
            <person name="Goodwin L."/>
            <person name="Pitluck S."/>
            <person name="Peters L."/>
            <person name="Mikhailova N."/>
            <person name="Held B."/>
            <person name="Han C."/>
            <person name="Tapia R."/>
            <person name="Land M."/>
            <person name="Hauser L."/>
            <person name="Kyrpides N."/>
            <person name="Ivanova N."/>
            <person name="Pagani I."/>
            <person name="Sieprawska-Lupa M."/>
            <person name="Takai K."/>
            <person name="Miyazaki J."/>
            <person name="Whitman W."/>
            <person name="Woyke T."/>
        </authorList>
    </citation>
    <scope>NUCLEOTIDE SEQUENCE</scope>
    <source>
        <strain evidence="3">IH1</strain>
    </source>
</reference>
<proteinExistence type="predicted"/>
<dbReference type="PROSITE" id="PS51257">
    <property type="entry name" value="PROKAR_LIPOPROTEIN"/>
    <property type="match status" value="1"/>
</dbReference>
<evidence type="ECO:0000259" key="2">
    <source>
        <dbReference type="Pfam" id="PF10633"/>
    </source>
</evidence>
<dbReference type="PANTHER" id="PTHR35902">
    <property type="entry name" value="S-LAYER DOMAIN-LIKE PROTEIN-RELATED"/>
    <property type="match status" value="1"/>
</dbReference>
<dbReference type="STRING" id="647113.Metok_0614"/>
<feature type="domain" description="Alpha-galactosidase NEW3" evidence="2">
    <location>
        <begin position="409"/>
        <end position="485"/>
    </location>
</feature>
<dbReference type="AlphaFoldDB" id="F8ALP6"/>
<dbReference type="GeneID" id="10772750"/>
<dbReference type="InterPro" id="IPR018905">
    <property type="entry name" value="A-galactase_NEW3"/>
</dbReference>
<feature type="transmembrane region" description="Helical" evidence="1">
    <location>
        <begin position="517"/>
        <end position="535"/>
    </location>
</feature>
<dbReference type="InterPro" id="IPR013783">
    <property type="entry name" value="Ig-like_fold"/>
</dbReference>
<dbReference type="PANTHER" id="PTHR35902:SF3">
    <property type="entry name" value="NPCBM-ASSOCIATED, NEW3 DOMAIN OF ALPHA-GALACTOSIDASE"/>
    <property type="match status" value="1"/>
</dbReference>
<dbReference type="Gene3D" id="2.60.40.10">
    <property type="entry name" value="Immunoglobulins"/>
    <property type="match status" value="1"/>
</dbReference>
<evidence type="ECO:0000313" key="3">
    <source>
        <dbReference type="EMBL" id="AEH06594.1"/>
    </source>
</evidence>
<protein>
    <recommendedName>
        <fullName evidence="2">Alpha-galactosidase NEW3 domain-containing protein</fullName>
    </recommendedName>
</protein>
<gene>
    <name evidence="3" type="ordered locus">Metok_0614</name>
</gene>
<dbReference type="EMBL" id="CP002792">
    <property type="protein sequence ID" value="AEH06594.1"/>
    <property type="molecule type" value="Genomic_DNA"/>
</dbReference>
<dbReference type="Proteomes" id="UP000009296">
    <property type="component" value="Chromosome"/>
</dbReference>
<dbReference type="RefSeq" id="WP_013866780.1">
    <property type="nucleotide sequence ID" value="NC_015636.1"/>
</dbReference>
<organism evidence="3 4">
    <name type="scientific">Methanothermococcus okinawensis (strain DSM 14208 / JCM 11175 / IH1)</name>
    <dbReference type="NCBI Taxonomy" id="647113"/>
    <lineage>
        <taxon>Archaea</taxon>
        <taxon>Methanobacteriati</taxon>
        <taxon>Methanobacteriota</taxon>
        <taxon>Methanomada group</taxon>
        <taxon>Methanococci</taxon>
        <taxon>Methanococcales</taxon>
        <taxon>Methanococcaceae</taxon>
        <taxon>Methanothermococcus</taxon>
    </lineage>
</organism>
<dbReference type="eggNOG" id="arCOG02079">
    <property type="taxonomic scope" value="Archaea"/>
</dbReference>
<sequence length="548" mass="61359">MKSKINLNIKTNIKKYITMTVFSSILLSLLISSACALQVDDPQYRVDKLIPNETSPNIIHPGDDVDLWFKITNNNYNDEIKDIRVSITPHYPFEIKQVNPIKGTATISHLNIGESDTAYFKLHVNEDAPSRDYRIDVKVSYDEVEHENGEDITTHHEWTKIYYLPVYGTANFEINTKNDISLTPAKTKIIPITLYNKGTGTAKQCTLTIGGNKYISPIDTTKFYIGSIKSNEGKNINLELYTNEKTPEGSYLIPATISWIDEDGAPKIENINIGLLVQGDVLLGISNVITTPKEIKPGNTYVRIDTTITNNGHGEAKDIKVHLNATYPFKDSWSNANYKDIGTLSGCESKVASFTIDIDKNAPPKHYKVPIYMEYLDIFNKKHNITKTIDIYIKPKPILNIIPEEYTVKAGTENTILIHVKNTGNEKAENVKVSAIKNSAQPFDYPTKSDTVGTLKPGENGTGAIVIDVDKNAVAKDYIITVEIRSVGDREEGDDNVYITQKSIKVKVENNPEDSTLTVGIGLIVILVIVGVYYYKRKKKNDNKYNNQ</sequence>
<keyword evidence="1" id="KW-0812">Transmembrane</keyword>